<accession>C5CGK4</accession>
<dbReference type="InterPro" id="IPR036390">
    <property type="entry name" value="WH_DNA-bd_sf"/>
</dbReference>
<dbReference type="InterPro" id="IPR000524">
    <property type="entry name" value="Tscrpt_reg_HTH_GntR"/>
</dbReference>
<dbReference type="AlphaFoldDB" id="C5CGK4"/>
<dbReference type="Pfam" id="PF07702">
    <property type="entry name" value="UTRA"/>
    <property type="match status" value="1"/>
</dbReference>
<dbReference type="SUPFAM" id="SSF46785">
    <property type="entry name" value="Winged helix' DNA-binding domain"/>
    <property type="match status" value="1"/>
</dbReference>
<evidence type="ECO:0000256" key="2">
    <source>
        <dbReference type="ARBA" id="ARBA00023125"/>
    </source>
</evidence>
<evidence type="ECO:0000259" key="4">
    <source>
        <dbReference type="PROSITE" id="PS50949"/>
    </source>
</evidence>
<dbReference type="STRING" id="521045.Kole_0877"/>
<dbReference type="eggNOG" id="COG2188">
    <property type="taxonomic scope" value="Bacteria"/>
</dbReference>
<evidence type="ECO:0000256" key="1">
    <source>
        <dbReference type="ARBA" id="ARBA00023015"/>
    </source>
</evidence>
<dbReference type="GO" id="GO:0003677">
    <property type="term" value="F:DNA binding"/>
    <property type="evidence" value="ECO:0007669"/>
    <property type="project" value="UniProtKB-KW"/>
</dbReference>
<dbReference type="PANTHER" id="PTHR44846">
    <property type="entry name" value="MANNOSYL-D-GLYCERATE TRANSPORT/METABOLISM SYSTEM REPRESSOR MNGR-RELATED"/>
    <property type="match status" value="1"/>
</dbReference>
<keyword evidence="2" id="KW-0238">DNA-binding</keyword>
<keyword evidence="1" id="KW-0805">Transcription regulation</keyword>
<dbReference type="InterPro" id="IPR011663">
    <property type="entry name" value="UTRA"/>
</dbReference>
<dbReference type="PANTHER" id="PTHR44846:SF1">
    <property type="entry name" value="MANNOSYL-D-GLYCERATE TRANSPORT_METABOLISM SYSTEM REPRESSOR MNGR-RELATED"/>
    <property type="match status" value="1"/>
</dbReference>
<dbReference type="GO" id="GO:0045892">
    <property type="term" value="P:negative regulation of DNA-templated transcription"/>
    <property type="evidence" value="ECO:0007669"/>
    <property type="project" value="TreeGrafter"/>
</dbReference>
<dbReference type="FunFam" id="1.10.10.10:FF:000079">
    <property type="entry name" value="GntR family transcriptional regulator"/>
    <property type="match status" value="1"/>
</dbReference>
<dbReference type="SMART" id="SM00345">
    <property type="entry name" value="HTH_GNTR"/>
    <property type="match status" value="1"/>
</dbReference>
<evidence type="ECO:0000313" key="5">
    <source>
        <dbReference type="EMBL" id="ACR79586.1"/>
    </source>
</evidence>
<dbReference type="InterPro" id="IPR036388">
    <property type="entry name" value="WH-like_DNA-bd_sf"/>
</dbReference>
<dbReference type="OrthoDB" id="457376at2"/>
<dbReference type="Gene3D" id="3.40.1410.10">
    <property type="entry name" value="Chorismate lyase-like"/>
    <property type="match status" value="1"/>
</dbReference>
<dbReference type="GO" id="GO:0003700">
    <property type="term" value="F:DNA-binding transcription factor activity"/>
    <property type="evidence" value="ECO:0007669"/>
    <property type="project" value="InterPro"/>
</dbReference>
<dbReference type="SUPFAM" id="SSF64288">
    <property type="entry name" value="Chorismate lyase-like"/>
    <property type="match status" value="1"/>
</dbReference>
<dbReference type="RefSeq" id="WP_015868248.1">
    <property type="nucleotide sequence ID" value="NC_012785.1"/>
</dbReference>
<dbReference type="KEGG" id="kol:Kole_0877"/>
<dbReference type="Proteomes" id="UP000002382">
    <property type="component" value="Chromosome"/>
</dbReference>
<reference evidence="5 6" key="1">
    <citation type="submission" date="2009-06" db="EMBL/GenBank/DDBJ databases">
        <title>Complete sequence of Thermotogales bacterium TBF 19.5.1.</title>
        <authorList>
            <consortium name="US DOE Joint Genome Institute"/>
            <person name="Lucas S."/>
            <person name="Copeland A."/>
            <person name="Lapidus A."/>
            <person name="Glavina del Rio T."/>
            <person name="Tice H."/>
            <person name="Bruce D."/>
            <person name="Goodwin L."/>
            <person name="Pitluck S."/>
            <person name="Chertkov O."/>
            <person name="Brettin T."/>
            <person name="Detter J.C."/>
            <person name="Han C."/>
            <person name="Schmutz J."/>
            <person name="Larimer F."/>
            <person name="Land M."/>
            <person name="Hauser L."/>
            <person name="Kyrpides N."/>
            <person name="Ovchinnikova G."/>
            <person name="Noll K."/>
        </authorList>
    </citation>
    <scope>NUCLEOTIDE SEQUENCE [LARGE SCALE GENOMIC DNA]</scope>
    <source>
        <strain evidence="6">ATCC BAA-1733 / DSM 21960 / TBF 19.5.1</strain>
    </source>
</reference>
<dbReference type="PROSITE" id="PS50949">
    <property type="entry name" value="HTH_GNTR"/>
    <property type="match status" value="1"/>
</dbReference>
<dbReference type="Gene3D" id="1.10.10.10">
    <property type="entry name" value="Winged helix-like DNA-binding domain superfamily/Winged helix DNA-binding domain"/>
    <property type="match status" value="1"/>
</dbReference>
<name>C5CGK4_KOSOT</name>
<dbReference type="InterPro" id="IPR028978">
    <property type="entry name" value="Chorismate_lyase_/UTRA_dom_sf"/>
</dbReference>
<proteinExistence type="predicted"/>
<dbReference type="PRINTS" id="PR00035">
    <property type="entry name" value="HTHGNTR"/>
</dbReference>
<dbReference type="SMART" id="SM00866">
    <property type="entry name" value="UTRA"/>
    <property type="match status" value="1"/>
</dbReference>
<dbReference type="EMBL" id="CP001634">
    <property type="protein sequence ID" value="ACR79586.1"/>
    <property type="molecule type" value="Genomic_DNA"/>
</dbReference>
<feature type="domain" description="HTH gntR-type" evidence="4">
    <location>
        <begin position="10"/>
        <end position="78"/>
    </location>
</feature>
<organism evidence="5 6">
    <name type="scientific">Kosmotoga olearia (strain ATCC BAA-1733 / DSM 21960 / TBF 19.5.1)</name>
    <dbReference type="NCBI Taxonomy" id="521045"/>
    <lineage>
        <taxon>Bacteria</taxon>
        <taxon>Thermotogati</taxon>
        <taxon>Thermotogota</taxon>
        <taxon>Thermotogae</taxon>
        <taxon>Kosmotogales</taxon>
        <taxon>Kosmotogaceae</taxon>
        <taxon>Kosmotoga</taxon>
    </lineage>
</organism>
<evidence type="ECO:0000256" key="3">
    <source>
        <dbReference type="ARBA" id="ARBA00023163"/>
    </source>
</evidence>
<keyword evidence="6" id="KW-1185">Reference proteome</keyword>
<dbReference type="CDD" id="cd07377">
    <property type="entry name" value="WHTH_GntR"/>
    <property type="match status" value="1"/>
</dbReference>
<keyword evidence="3" id="KW-0804">Transcription</keyword>
<gene>
    <name evidence="5" type="ordered locus">Kole_0877</name>
</gene>
<sequence length="247" mass="28774">MESVDRSSPIPLYYQIKLNLKRFIEDNKLKPNDPLPPEEELAKYYKVSRLTVRQAMQELVKEGLIYRIQGKGTYVAENKMISDLSHLTGFSEEMEKIRKKAWSKVLTNKLVKPPEKVADAFHISGEAKVLLLSRLRYEGDRPRSIENAYLNISKYPILRKISQYDMSTKSLYKLLKDEFSIYPTFAEEEIEVVHAEKSVAKILGIKEGDCVLSIVRITFSQEKIPIEYVYSNYRKDNFKLRVTLKAR</sequence>
<dbReference type="HOGENOM" id="CLU_063236_8_2_0"/>
<reference evidence="5 6" key="2">
    <citation type="journal article" date="2011" name="J. Bacteriol.">
        <title>Genome Sequence of Kosmotoga olearia Strain TBF 19.5.1, a Thermophilic Bacterium with a Wide Growth Temperature Range, Isolated from the Troll B Oil Platform in the North Sea.</title>
        <authorList>
            <person name="Swithers K.S."/>
            <person name="Dipippo J.L."/>
            <person name="Bruce D.C."/>
            <person name="Detter C."/>
            <person name="Tapia R."/>
            <person name="Han S."/>
            <person name="Goodwin L.A."/>
            <person name="Han J."/>
            <person name="Woyke T."/>
            <person name="Pitluck S."/>
            <person name="Pennacchio L."/>
            <person name="Nolan M."/>
            <person name="Mikhailova N."/>
            <person name="Land M.L."/>
            <person name="Nesbo C.L."/>
            <person name="Gogarten J.P."/>
            <person name="Noll K.M."/>
        </authorList>
    </citation>
    <scope>NUCLEOTIDE SEQUENCE [LARGE SCALE GENOMIC DNA]</scope>
    <source>
        <strain evidence="6">ATCC BAA-1733 / DSM 21960 / TBF 19.5.1</strain>
    </source>
</reference>
<dbReference type="InterPro" id="IPR050679">
    <property type="entry name" value="Bact_HTH_transcr_reg"/>
</dbReference>
<dbReference type="Pfam" id="PF00392">
    <property type="entry name" value="GntR"/>
    <property type="match status" value="1"/>
</dbReference>
<protein>
    <submittedName>
        <fullName evidence="5">Transcriptional regulator, GntR family</fullName>
    </submittedName>
</protein>
<evidence type="ECO:0000313" key="6">
    <source>
        <dbReference type="Proteomes" id="UP000002382"/>
    </source>
</evidence>